<dbReference type="InterPro" id="IPR037523">
    <property type="entry name" value="VOC_core"/>
</dbReference>
<protein>
    <submittedName>
        <fullName evidence="2">VOC family protein</fullName>
    </submittedName>
</protein>
<feature type="domain" description="VOC" evidence="1">
    <location>
        <begin position="2"/>
        <end position="116"/>
    </location>
</feature>
<comment type="caution">
    <text evidence="2">The sequence shown here is derived from an EMBL/GenBank/DDBJ whole genome shotgun (WGS) entry which is preliminary data.</text>
</comment>
<evidence type="ECO:0000313" key="2">
    <source>
        <dbReference type="EMBL" id="MCH7320435.1"/>
    </source>
</evidence>
<proteinExistence type="predicted"/>
<dbReference type="SUPFAM" id="SSF54593">
    <property type="entry name" value="Glyoxalase/Bleomycin resistance protein/Dihydroxybiphenyl dioxygenase"/>
    <property type="match status" value="1"/>
</dbReference>
<reference evidence="2 3" key="1">
    <citation type="submission" date="2022-03" db="EMBL/GenBank/DDBJ databases">
        <authorList>
            <person name="Jo J.-H."/>
            <person name="Im W.-T."/>
        </authorList>
    </citation>
    <scope>NUCLEOTIDE SEQUENCE [LARGE SCALE GENOMIC DNA]</scope>
    <source>
        <strain evidence="2 3">MA9</strain>
    </source>
</reference>
<dbReference type="PROSITE" id="PS51819">
    <property type="entry name" value="VOC"/>
    <property type="match status" value="1"/>
</dbReference>
<dbReference type="Pfam" id="PF00903">
    <property type="entry name" value="Glyoxalase"/>
    <property type="match status" value="1"/>
</dbReference>
<dbReference type="InterPro" id="IPR040553">
    <property type="entry name" value="TxDE"/>
</dbReference>
<dbReference type="InterPro" id="IPR004360">
    <property type="entry name" value="Glyas_Fos-R_dOase_dom"/>
</dbReference>
<dbReference type="Pfam" id="PF18711">
    <property type="entry name" value="TxDE"/>
    <property type="match status" value="1"/>
</dbReference>
<dbReference type="RefSeq" id="WP_241367454.1">
    <property type="nucleotide sequence ID" value="NZ_JAKZFC010000001.1"/>
</dbReference>
<dbReference type="Proteomes" id="UP001316087">
    <property type="component" value="Unassembled WGS sequence"/>
</dbReference>
<dbReference type="Gene3D" id="3.10.180.10">
    <property type="entry name" value="2,3-Dihydroxybiphenyl 1,2-Dioxygenase, domain 1"/>
    <property type="match status" value="1"/>
</dbReference>
<organism evidence="2 3">
    <name type="scientific">Solibacillus palustris</name>
    <dbReference type="NCBI Taxonomy" id="2908203"/>
    <lineage>
        <taxon>Bacteria</taxon>
        <taxon>Bacillati</taxon>
        <taxon>Bacillota</taxon>
        <taxon>Bacilli</taxon>
        <taxon>Bacillales</taxon>
        <taxon>Caryophanaceae</taxon>
        <taxon>Solibacillus</taxon>
    </lineage>
</organism>
<keyword evidence="3" id="KW-1185">Reference proteome</keyword>
<dbReference type="InterPro" id="IPR029068">
    <property type="entry name" value="Glyas_Bleomycin-R_OHBP_Dase"/>
</dbReference>
<dbReference type="EMBL" id="JAKZFC010000001">
    <property type="protein sequence ID" value="MCH7320435.1"/>
    <property type="molecule type" value="Genomic_DNA"/>
</dbReference>
<name>A0ABS9U7W5_9BACL</name>
<evidence type="ECO:0000259" key="1">
    <source>
        <dbReference type="PROSITE" id="PS51819"/>
    </source>
</evidence>
<accession>A0ABS9U7W5</accession>
<evidence type="ECO:0000313" key="3">
    <source>
        <dbReference type="Proteomes" id="UP001316087"/>
    </source>
</evidence>
<gene>
    <name evidence="2" type="ORF">LZ480_00930</name>
</gene>
<sequence length="227" mass="25852">MNIDHVTMYASNYEATKQFYVITLNFPLISEEHDRFTITVGKSTVTFIKALSEEKPFYHFAFDVPSNQFEEAKAWTKGKLELSQEQGDDEVYFAFIDAKSIYFEDPAGNIVEFICRFSDAKQSDEPFTASSLQKVSEMSIVVTDKLNAVTSLHEVSIFERDGEEISADGLSFMGEREDATYLLFVNEGRTWFFSNKKSTAFPVEVTLQHGVTVKINEELELVSSINY</sequence>